<protein>
    <submittedName>
        <fullName evidence="4">AMP-binding protein</fullName>
    </submittedName>
</protein>
<dbReference type="InterPro" id="IPR020845">
    <property type="entry name" value="AMP-binding_CS"/>
</dbReference>
<dbReference type="Pfam" id="PF00501">
    <property type="entry name" value="AMP-binding"/>
    <property type="match status" value="1"/>
</dbReference>
<evidence type="ECO:0000313" key="4">
    <source>
        <dbReference type="EMBL" id="MDT0619326.1"/>
    </source>
</evidence>
<dbReference type="Proteomes" id="UP001259982">
    <property type="component" value="Unassembled WGS sequence"/>
</dbReference>
<evidence type="ECO:0000259" key="3">
    <source>
        <dbReference type="Pfam" id="PF00501"/>
    </source>
</evidence>
<dbReference type="PANTHER" id="PTHR43272:SF33">
    <property type="entry name" value="AMP-BINDING DOMAIN-CONTAINING PROTEIN-RELATED"/>
    <property type="match status" value="1"/>
</dbReference>
<keyword evidence="2" id="KW-0067">ATP-binding</keyword>
<evidence type="ECO:0000313" key="5">
    <source>
        <dbReference type="Proteomes" id="UP001259982"/>
    </source>
</evidence>
<dbReference type="PANTHER" id="PTHR43272">
    <property type="entry name" value="LONG-CHAIN-FATTY-ACID--COA LIGASE"/>
    <property type="match status" value="1"/>
</dbReference>
<dbReference type="PROSITE" id="PS00455">
    <property type="entry name" value="AMP_BINDING"/>
    <property type="match status" value="1"/>
</dbReference>
<dbReference type="Gene3D" id="3.40.50.12780">
    <property type="entry name" value="N-terminal domain of ligase-like"/>
    <property type="match status" value="1"/>
</dbReference>
<dbReference type="RefSeq" id="WP_311659722.1">
    <property type="nucleotide sequence ID" value="NZ_JAVRHY010000013.1"/>
</dbReference>
<dbReference type="EMBL" id="JAVRHY010000013">
    <property type="protein sequence ID" value="MDT0619326.1"/>
    <property type="molecule type" value="Genomic_DNA"/>
</dbReference>
<dbReference type="Pfam" id="PF23562">
    <property type="entry name" value="AMP-binding_C_3"/>
    <property type="match status" value="1"/>
</dbReference>
<gene>
    <name evidence="4" type="ORF">RM531_12645</name>
</gene>
<organism evidence="4 5">
    <name type="scientific">Spectribacter acetivorans</name>
    <dbReference type="NCBI Taxonomy" id="3075603"/>
    <lineage>
        <taxon>Bacteria</taxon>
        <taxon>Pseudomonadati</taxon>
        <taxon>Pseudomonadota</taxon>
        <taxon>Gammaproteobacteria</taxon>
        <taxon>Salinisphaerales</taxon>
        <taxon>Salinisphaeraceae</taxon>
        <taxon>Spectribacter</taxon>
    </lineage>
</organism>
<accession>A0ABU3BA23</accession>
<dbReference type="InterPro" id="IPR000873">
    <property type="entry name" value="AMP-dep_synth/lig_dom"/>
</dbReference>
<evidence type="ECO:0000256" key="2">
    <source>
        <dbReference type="ARBA" id="ARBA00022840"/>
    </source>
</evidence>
<dbReference type="InterPro" id="IPR042099">
    <property type="entry name" value="ANL_N_sf"/>
</dbReference>
<proteinExistence type="predicted"/>
<keyword evidence="5" id="KW-1185">Reference proteome</keyword>
<dbReference type="SUPFAM" id="SSF56801">
    <property type="entry name" value="Acetyl-CoA synthetase-like"/>
    <property type="match status" value="1"/>
</dbReference>
<evidence type="ECO:0000256" key="1">
    <source>
        <dbReference type="ARBA" id="ARBA00022741"/>
    </source>
</evidence>
<reference evidence="4 5" key="1">
    <citation type="submission" date="2023-09" db="EMBL/GenBank/DDBJ databases">
        <authorList>
            <person name="Rey-Velasco X."/>
        </authorList>
    </citation>
    <scope>NUCLEOTIDE SEQUENCE [LARGE SCALE GENOMIC DNA]</scope>
    <source>
        <strain evidence="4 5">P385</strain>
    </source>
</reference>
<name>A0ABU3BA23_9GAMM</name>
<comment type="caution">
    <text evidence="4">The sequence shown here is derived from an EMBL/GenBank/DDBJ whole genome shotgun (WGS) entry which is preliminary data.</text>
</comment>
<feature type="domain" description="AMP-dependent synthetase/ligase" evidence="3">
    <location>
        <begin position="23"/>
        <end position="424"/>
    </location>
</feature>
<keyword evidence="1" id="KW-0547">Nucleotide-binding</keyword>
<sequence length="614" mass="67386">MTDAMHWVPAARATTLPALFAGRVALTPNETAYRYFDPPARRWRSLTWAQAERLVGRWRAGLAGSELAAGSRVAILVRNSPSWVAVDQAALDQGLVSVGLFCGDTPASSGDVLRDSGAALVVVAKGRWWRSILAEDDCPAVQTVVALDGDTDGDTRLVAGDQWLPDEPQRASLTPAPTELASLVYTSGTSGRARGVMLSHASLVWNAYACARAVDTPVDEHLVSFVPLAHAYERTVDYHRALITGATLSFCRHPRFLSLTLANARPTALVGVPRIYEHYYTELQRSLTRRPRWVRRLVRLTTELGWSVFERQQGRGPRRLRHLIWPLLRQLVARPCLRPFGGRLEVAISGAAALPRPVARTLIGLGLPILQGYGLTEAGPVVSVNRMDDNDPASVGSLLDDVQTRLGPDNELWVRTPGVMQGYWGDAEATAAVLESGGNWLRTGDKVSRLDQSRLFLTGRLKEIIVMATGDKASPEPLERTIGLDPLFTRAAVVGEARPYLAALVTCDDAALHALMGTLGLDPESPADRWDPQLERAMLKRIGQRLRHFPGHAQIRRVAVVDEVWSVDNGLLTVTEKLRRRAVARRYAGEIERLYGRRAAAAQKTDFSYNVNVG</sequence>